<organism evidence="2 3">
    <name type="scientific">Bremia lactucae</name>
    <name type="common">Lettuce downy mildew</name>
    <dbReference type="NCBI Taxonomy" id="4779"/>
    <lineage>
        <taxon>Eukaryota</taxon>
        <taxon>Sar</taxon>
        <taxon>Stramenopiles</taxon>
        <taxon>Oomycota</taxon>
        <taxon>Peronosporomycetes</taxon>
        <taxon>Peronosporales</taxon>
        <taxon>Peronosporaceae</taxon>
        <taxon>Bremia</taxon>
    </lineage>
</organism>
<dbReference type="KEGG" id="blac:94349043"/>
<proteinExistence type="predicted"/>
<keyword evidence="1" id="KW-1133">Transmembrane helix</keyword>
<keyword evidence="1" id="KW-0472">Membrane</keyword>
<protein>
    <recommendedName>
        <fullName evidence="4">Myosin-binding domain-containing protein</fullName>
    </recommendedName>
</protein>
<dbReference type="OrthoDB" id="124604at2759"/>
<evidence type="ECO:0000313" key="3">
    <source>
        <dbReference type="Proteomes" id="UP000294530"/>
    </source>
</evidence>
<accession>A0A976IGE6</accession>
<keyword evidence="1" id="KW-0812">Transmembrane</keyword>
<dbReference type="GeneID" id="94349043"/>
<dbReference type="Proteomes" id="UP000294530">
    <property type="component" value="Unassembled WGS sequence"/>
</dbReference>
<evidence type="ECO:0008006" key="4">
    <source>
        <dbReference type="Google" id="ProtNLM"/>
    </source>
</evidence>
<evidence type="ECO:0000313" key="2">
    <source>
        <dbReference type="EMBL" id="TDH70709.1"/>
    </source>
</evidence>
<feature type="transmembrane region" description="Helical" evidence="1">
    <location>
        <begin position="155"/>
        <end position="178"/>
    </location>
</feature>
<sequence length="680" mass="75883">MEVIVASNSQLGQYLAELDASENKSMSHLPSATQKRSIHRTSPVAQDWILLRLMQSLRHRVELVALRHLLPYLCLYHQTILEEIEDASKIFTKSKEPLDSRAKWLTQHIPIVEVFRGVKVATDGAWEGRAAIGVVFVFAMAAARDKDINASLLQTMRWIGIFAVFGLLALDLSVRWLLAWYARRAKQLVESIMAFRGILNKFNAIYENSINVVKRAELASRGFQIGADWLPPIGRLEASDAGNASNDECAAFTAAKIQMRCVPLRRMLRKVNDQLLRTAFAIIEEGEELDEMDNGQNIDEDDTMDLQSPSLLLTALTKQHKRATIVLESAVHEILVHNLAQARTFRDNEKSGCLFSHFGSHRITVEKLITSLRAWTCDLETWNTTKDPVALFALDSGVSALQNRKTKSRVDDPMLESIGLQLQGLRSMSETLTALFIAAQYELLSTDHAIERLCNSRALMQSLIYHLQEEYNSYDSAFSSTIDGEKRQDISASKDVIQEAQCASNSTRSVTNSSVRAPEDPSCTVIFTGTSTGDESFDLLSLLKQQEIDSTAAVAKPTHHFVRELQNVLASRGIHEERDFTKQIDQDISISPTLQALHLENDAVAYLDKAKTNSLPPCVLPNEKLRQSLDPPLTSKPSGFHSPLVQDEKKLSGARANAFSLELQTLLQNSQQQSVECIGD</sequence>
<dbReference type="EMBL" id="SHOA02000001">
    <property type="protein sequence ID" value="TDH70709.1"/>
    <property type="molecule type" value="Genomic_DNA"/>
</dbReference>
<keyword evidence="3" id="KW-1185">Reference proteome</keyword>
<comment type="caution">
    <text evidence="2">The sequence shown here is derived from an EMBL/GenBank/DDBJ whole genome shotgun (WGS) entry which is preliminary data.</text>
</comment>
<evidence type="ECO:0000256" key="1">
    <source>
        <dbReference type="SAM" id="Phobius"/>
    </source>
</evidence>
<dbReference type="AlphaFoldDB" id="A0A976IGE6"/>
<reference evidence="2 3" key="1">
    <citation type="journal article" date="2021" name="Genome Biol.">
        <title>AFLAP: assembly-free linkage analysis pipeline using k-mers from genome sequencing data.</title>
        <authorList>
            <person name="Fletcher K."/>
            <person name="Zhang L."/>
            <person name="Gil J."/>
            <person name="Han R."/>
            <person name="Cavanaugh K."/>
            <person name="Michelmore R."/>
        </authorList>
    </citation>
    <scope>NUCLEOTIDE SEQUENCE [LARGE SCALE GENOMIC DNA]</scope>
    <source>
        <strain evidence="2 3">SF5</strain>
    </source>
</reference>
<name>A0A976IGE6_BRELC</name>
<gene>
    <name evidence="2" type="ORF">CCR75_005290</name>
</gene>
<dbReference type="RefSeq" id="XP_067820208.1">
    <property type="nucleotide sequence ID" value="XM_067963372.1"/>
</dbReference>